<dbReference type="GO" id="GO:0045087">
    <property type="term" value="P:innate immune response"/>
    <property type="evidence" value="ECO:0007669"/>
    <property type="project" value="UniProtKB-KW"/>
</dbReference>
<dbReference type="PROSITE" id="PS50939">
    <property type="entry name" value="CYTOCHROME_B561"/>
    <property type="match status" value="1"/>
</dbReference>
<dbReference type="SMART" id="SM00665">
    <property type="entry name" value="B561"/>
    <property type="match status" value="1"/>
</dbReference>
<keyword evidence="11 20" id="KW-0732">Signal</keyword>
<evidence type="ECO:0000256" key="8">
    <source>
        <dbReference type="ARBA" id="ARBA00022529"/>
    </source>
</evidence>
<evidence type="ECO:0000313" key="24">
    <source>
        <dbReference type="EMBL" id="CAG9798172.1"/>
    </source>
</evidence>
<proteinExistence type="inferred from homology"/>
<evidence type="ECO:0000256" key="20">
    <source>
        <dbReference type="SAM" id="SignalP"/>
    </source>
</evidence>
<evidence type="ECO:0000256" key="4">
    <source>
        <dbReference type="ARBA" id="ARBA00008501"/>
    </source>
</evidence>
<feature type="transmembrane region" description="Helical" evidence="19">
    <location>
        <begin position="485"/>
        <end position="508"/>
    </location>
</feature>
<evidence type="ECO:0000256" key="1">
    <source>
        <dbReference type="ARBA" id="ARBA00001970"/>
    </source>
</evidence>
<gene>
    <name evidence="24" type="ORF">CHIRRI_LOCUS1157</name>
</gene>
<accession>A0A9N9WN01</accession>
<evidence type="ECO:0000256" key="15">
    <source>
        <dbReference type="ARBA" id="ARBA00023004"/>
    </source>
</evidence>
<dbReference type="EMBL" id="OU895877">
    <property type="protein sequence ID" value="CAG9798172.1"/>
    <property type="molecule type" value="Genomic_DNA"/>
</dbReference>
<keyword evidence="8" id="KW-0929">Antimicrobial</keyword>
<dbReference type="PANTHER" id="PTHR45828">
    <property type="entry name" value="CYTOCHROME B561/FERRIC REDUCTASE TRANSMEMBRANE"/>
    <property type="match status" value="1"/>
</dbReference>
<dbReference type="AlphaFoldDB" id="A0A9N9WN01"/>
<dbReference type="InterPro" id="IPR002861">
    <property type="entry name" value="Reeler_dom"/>
</dbReference>
<evidence type="ECO:0000256" key="2">
    <source>
        <dbReference type="ARBA" id="ARBA00004141"/>
    </source>
</evidence>
<keyword evidence="16" id="KW-0044">Antibiotic</keyword>
<evidence type="ECO:0000256" key="7">
    <source>
        <dbReference type="ARBA" id="ARBA00022525"/>
    </source>
</evidence>
<keyword evidence="25" id="KW-1185">Reference proteome</keyword>
<dbReference type="InterPro" id="IPR006593">
    <property type="entry name" value="Cyt_b561/ferric_Rdtase_TM"/>
</dbReference>
<keyword evidence="10 19" id="KW-0812">Transmembrane</keyword>
<keyword evidence="6" id="KW-0813">Transport</keyword>
<feature type="transmembrane region" description="Helical" evidence="19">
    <location>
        <begin position="529"/>
        <end position="555"/>
    </location>
</feature>
<dbReference type="CDD" id="cd09628">
    <property type="entry name" value="DOMON_SDR_2_like"/>
    <property type="match status" value="1"/>
</dbReference>
<dbReference type="GO" id="GO:0016020">
    <property type="term" value="C:membrane"/>
    <property type="evidence" value="ECO:0007669"/>
    <property type="project" value="UniProtKB-SubCell"/>
</dbReference>
<evidence type="ECO:0000256" key="5">
    <source>
        <dbReference type="ARBA" id="ARBA00009195"/>
    </source>
</evidence>
<feature type="transmembrane region" description="Helical" evidence="19">
    <location>
        <begin position="390"/>
        <end position="411"/>
    </location>
</feature>
<evidence type="ECO:0000256" key="17">
    <source>
        <dbReference type="ARBA" id="ARBA00023136"/>
    </source>
</evidence>
<dbReference type="Gene3D" id="2.60.40.4060">
    <property type="entry name" value="Reeler domain"/>
    <property type="match status" value="1"/>
</dbReference>
<reference evidence="24" key="2">
    <citation type="submission" date="2022-10" db="EMBL/GenBank/DDBJ databases">
        <authorList>
            <consortium name="ENA_rothamsted_submissions"/>
            <consortium name="culmorum"/>
            <person name="King R."/>
        </authorList>
    </citation>
    <scope>NUCLEOTIDE SEQUENCE</scope>
</reference>
<dbReference type="Proteomes" id="UP001153620">
    <property type="component" value="Chromosome 1"/>
</dbReference>
<evidence type="ECO:0000256" key="13">
    <source>
        <dbReference type="ARBA" id="ARBA00022982"/>
    </source>
</evidence>
<feature type="transmembrane region" description="Helical" evidence="19">
    <location>
        <begin position="450"/>
        <end position="473"/>
    </location>
</feature>
<feature type="chain" id="PRO_5040141561" description="Ferric-chelate reductase 1" evidence="20">
    <location>
        <begin position="19"/>
        <end position="558"/>
    </location>
</feature>
<keyword evidence="14 19" id="KW-1133">Transmembrane helix</keyword>
<evidence type="ECO:0000256" key="6">
    <source>
        <dbReference type="ARBA" id="ARBA00022448"/>
    </source>
</evidence>
<feature type="transmembrane region" description="Helical" evidence="19">
    <location>
        <begin position="417"/>
        <end position="438"/>
    </location>
</feature>
<evidence type="ECO:0000256" key="16">
    <source>
        <dbReference type="ARBA" id="ARBA00023022"/>
    </source>
</evidence>
<feature type="domain" description="DOMON" evidence="21">
    <location>
        <begin position="186"/>
        <end position="305"/>
    </location>
</feature>
<keyword evidence="12" id="KW-0391">Immunity</keyword>
<evidence type="ECO:0000256" key="19">
    <source>
        <dbReference type="SAM" id="Phobius"/>
    </source>
</evidence>
<evidence type="ECO:0000256" key="18">
    <source>
        <dbReference type="ARBA" id="ARBA00023180"/>
    </source>
</evidence>
<evidence type="ECO:0000259" key="21">
    <source>
        <dbReference type="PROSITE" id="PS50836"/>
    </source>
</evidence>
<evidence type="ECO:0000256" key="3">
    <source>
        <dbReference type="ARBA" id="ARBA00004613"/>
    </source>
</evidence>
<dbReference type="InterPro" id="IPR042307">
    <property type="entry name" value="Reeler_sf"/>
</dbReference>
<dbReference type="CDD" id="cd08760">
    <property type="entry name" value="Cyt_b561_FRRS1_like"/>
    <property type="match status" value="1"/>
</dbReference>
<sequence length="558" mass="61417">MFRYLILLVILCVNNVLSFPQGATTGTCNAMVPVHQSNVPQSGNPPITLIVPDQITAGSQISVIIRANPGQGFAGYKILARDQANNFIGRFVETDGVGLLNCGQLQGSAATHTNAIVKTEVVLTWEAPQTSEITSITFFVTIVQTFAVFWVNYQTSSIIVPSYDVYQGCGVTKACFGIPSFCVPNRSCEMLSAVTYDNPNFTFELLSTANHNYVAMGLSNSQSMGDSSVIECVRLQAGITSFKSWTIGISGAQRLGTDANIIDFVEGWDVDGRIYCKVQRIPESVVSGVSFDLVNNNFYLLLAGGMAVGPNSVGMHSNEGTSHARILLTEPQIVDVETAKNPLKLTHGALMIISWIGLSSIGIVIARYFKKSWPDSKLCGKDLWFFWHMLCMALTFVLTIAGFITIFVYTGEWRTSAHAIMGCIVLVFTVIQPIGALFRPDPNDVARPLFNWFHKAFGTITHLLAVITIFFAVRFPRVGLPHYTLYILASFVAFYLLMHIIFMTINICGQMKRNKTSNSSSSKKLPYQVLQKTLLGLFITVIIVFVVILCVVFMLDFD</sequence>
<protein>
    <recommendedName>
        <fullName evidence="26">Ferric-chelate reductase 1</fullName>
    </recommendedName>
</protein>
<dbReference type="PROSITE" id="PS50836">
    <property type="entry name" value="DOMON"/>
    <property type="match status" value="1"/>
</dbReference>
<comment type="cofactor">
    <cofactor evidence="1">
        <name>heme b</name>
        <dbReference type="ChEBI" id="CHEBI:60344"/>
    </cofactor>
</comment>
<dbReference type="GO" id="GO:0042742">
    <property type="term" value="P:defense response to bacterium"/>
    <property type="evidence" value="ECO:0007669"/>
    <property type="project" value="UniProtKB-KW"/>
</dbReference>
<dbReference type="InterPro" id="IPR005018">
    <property type="entry name" value="DOMON_domain"/>
</dbReference>
<evidence type="ECO:0000256" key="12">
    <source>
        <dbReference type="ARBA" id="ARBA00022859"/>
    </source>
</evidence>
<comment type="similarity">
    <text evidence="4">Belongs to the insect defense protein family.</text>
</comment>
<comment type="subcellular location">
    <subcellularLocation>
        <location evidence="2">Membrane</location>
        <topology evidence="2">Multi-pass membrane protein</topology>
    </subcellularLocation>
    <subcellularLocation>
        <location evidence="3">Secreted</location>
    </subcellularLocation>
</comment>
<dbReference type="Pfam" id="PF03351">
    <property type="entry name" value="DOMON"/>
    <property type="match status" value="1"/>
</dbReference>
<dbReference type="GO" id="GO:0005576">
    <property type="term" value="C:extracellular region"/>
    <property type="evidence" value="ECO:0007669"/>
    <property type="project" value="UniProtKB-SubCell"/>
</dbReference>
<keyword evidence="18" id="KW-0325">Glycoprotein</keyword>
<dbReference type="CDD" id="cd08544">
    <property type="entry name" value="Reeler"/>
    <property type="match status" value="1"/>
</dbReference>
<keyword evidence="9" id="KW-0399">Innate immunity</keyword>
<evidence type="ECO:0000259" key="23">
    <source>
        <dbReference type="PROSITE" id="PS51019"/>
    </source>
</evidence>
<dbReference type="Pfam" id="PF02014">
    <property type="entry name" value="Reeler"/>
    <property type="match status" value="1"/>
</dbReference>
<dbReference type="InterPro" id="IPR051237">
    <property type="entry name" value="Ferric-chelate_Red/DefProt"/>
</dbReference>
<keyword evidence="13" id="KW-0249">Electron transport</keyword>
<name>A0A9N9WN01_9DIPT</name>
<feature type="transmembrane region" description="Helical" evidence="19">
    <location>
        <begin position="348"/>
        <end position="369"/>
    </location>
</feature>
<feature type="signal peptide" evidence="20">
    <location>
        <begin position="1"/>
        <end position="18"/>
    </location>
</feature>
<evidence type="ECO:0008006" key="26">
    <source>
        <dbReference type="Google" id="ProtNLM"/>
    </source>
</evidence>
<evidence type="ECO:0000256" key="10">
    <source>
        <dbReference type="ARBA" id="ARBA00022692"/>
    </source>
</evidence>
<evidence type="ECO:0000256" key="11">
    <source>
        <dbReference type="ARBA" id="ARBA00022729"/>
    </source>
</evidence>
<evidence type="ECO:0000256" key="14">
    <source>
        <dbReference type="ARBA" id="ARBA00022989"/>
    </source>
</evidence>
<dbReference type="PANTHER" id="PTHR45828:SF9">
    <property type="entry name" value="CELL WALL INTEGRITY AND STRESS RESPONSE COMPONENT 4-LIKE-RELATED"/>
    <property type="match status" value="1"/>
</dbReference>
<feature type="domain" description="Reelin" evidence="23">
    <location>
        <begin position="9"/>
        <end position="174"/>
    </location>
</feature>
<keyword evidence="17 19" id="KW-0472">Membrane</keyword>
<dbReference type="OrthoDB" id="7733414at2759"/>
<dbReference type="PROSITE" id="PS51019">
    <property type="entry name" value="REELIN"/>
    <property type="match status" value="1"/>
</dbReference>
<evidence type="ECO:0000313" key="25">
    <source>
        <dbReference type="Proteomes" id="UP001153620"/>
    </source>
</evidence>
<evidence type="ECO:0000256" key="9">
    <source>
        <dbReference type="ARBA" id="ARBA00022588"/>
    </source>
</evidence>
<dbReference type="Gene3D" id="1.20.120.1770">
    <property type="match status" value="1"/>
</dbReference>
<evidence type="ECO:0000259" key="22">
    <source>
        <dbReference type="PROSITE" id="PS50939"/>
    </source>
</evidence>
<comment type="similarity">
    <text evidence="5">Belongs to the FRRS1 family.</text>
</comment>
<reference evidence="24" key="1">
    <citation type="submission" date="2022-01" db="EMBL/GenBank/DDBJ databases">
        <authorList>
            <person name="King R."/>
        </authorList>
    </citation>
    <scope>NUCLEOTIDE SEQUENCE</scope>
</reference>
<keyword evidence="7" id="KW-0964">Secreted</keyword>
<organism evidence="24 25">
    <name type="scientific">Chironomus riparius</name>
    <dbReference type="NCBI Taxonomy" id="315576"/>
    <lineage>
        <taxon>Eukaryota</taxon>
        <taxon>Metazoa</taxon>
        <taxon>Ecdysozoa</taxon>
        <taxon>Arthropoda</taxon>
        <taxon>Hexapoda</taxon>
        <taxon>Insecta</taxon>
        <taxon>Pterygota</taxon>
        <taxon>Neoptera</taxon>
        <taxon>Endopterygota</taxon>
        <taxon>Diptera</taxon>
        <taxon>Nematocera</taxon>
        <taxon>Chironomoidea</taxon>
        <taxon>Chironomidae</taxon>
        <taxon>Chironominae</taxon>
        <taxon>Chironomus</taxon>
    </lineage>
</organism>
<keyword evidence="15" id="KW-0408">Iron</keyword>
<feature type="domain" description="Cytochrome b561" evidence="22">
    <location>
        <begin position="309"/>
        <end position="508"/>
    </location>
</feature>